<dbReference type="PANTHER" id="PTHR47683">
    <property type="entry name" value="PSEUDOURIDINE SYNTHASE FAMILY PROTEIN-RELATED"/>
    <property type="match status" value="1"/>
</dbReference>
<dbReference type="GO" id="GO:0006364">
    <property type="term" value="P:rRNA processing"/>
    <property type="evidence" value="ECO:0007669"/>
    <property type="project" value="UniProtKB-KW"/>
</dbReference>
<evidence type="ECO:0000256" key="3">
    <source>
        <dbReference type="ARBA" id="ARBA00023235"/>
    </source>
</evidence>
<comment type="similarity">
    <text evidence="1 4">Belongs to the pseudouridine synthase RsuA family.</text>
</comment>
<feature type="compositionally biased region" description="Low complexity" evidence="5">
    <location>
        <begin position="1"/>
        <end position="19"/>
    </location>
</feature>
<dbReference type="EMBL" id="FUXB01000002">
    <property type="protein sequence ID" value="SJZ47237.1"/>
    <property type="molecule type" value="Genomic_DNA"/>
</dbReference>
<feature type="compositionally biased region" description="Basic residues" evidence="5">
    <location>
        <begin position="34"/>
        <end position="47"/>
    </location>
</feature>
<evidence type="ECO:0000313" key="7">
    <source>
        <dbReference type="EMBL" id="SJZ47237.1"/>
    </source>
</evidence>
<keyword evidence="8" id="KW-1185">Reference proteome</keyword>
<accession>A0A1T4KY50</accession>
<dbReference type="InterPro" id="IPR018496">
    <property type="entry name" value="PsdUridine_synth_RsuA/RluB_CS"/>
</dbReference>
<gene>
    <name evidence="7" type="ORF">SAMN02745782_00364</name>
</gene>
<name>A0A1T4KY50_VIBCI</name>
<dbReference type="GO" id="GO:0003723">
    <property type="term" value="F:RNA binding"/>
    <property type="evidence" value="ECO:0007669"/>
    <property type="project" value="InterPro"/>
</dbReference>
<organism evidence="7 8">
    <name type="scientific">Vibrio cincinnatiensis DSM 19608</name>
    <dbReference type="NCBI Taxonomy" id="1123491"/>
    <lineage>
        <taxon>Bacteria</taxon>
        <taxon>Pseudomonadati</taxon>
        <taxon>Pseudomonadota</taxon>
        <taxon>Gammaproteobacteria</taxon>
        <taxon>Vibrionales</taxon>
        <taxon>Vibrionaceae</taxon>
        <taxon>Vibrio</taxon>
    </lineage>
</organism>
<keyword evidence="2" id="KW-0698">rRNA processing</keyword>
<evidence type="ECO:0000259" key="6">
    <source>
        <dbReference type="Pfam" id="PF00849"/>
    </source>
</evidence>
<dbReference type="NCBIfam" id="TIGR00093">
    <property type="entry name" value="pseudouridine synthase"/>
    <property type="match status" value="1"/>
</dbReference>
<proteinExistence type="inferred from homology"/>
<dbReference type="RefSeq" id="WP_172459876.1">
    <property type="nucleotide sequence ID" value="NZ_FUXB01000002.1"/>
</dbReference>
<feature type="domain" description="Pseudouridine synthase RsuA/RluA-like" evidence="6">
    <location>
        <begin position="60"/>
        <end position="204"/>
    </location>
</feature>
<evidence type="ECO:0000256" key="2">
    <source>
        <dbReference type="ARBA" id="ARBA00022552"/>
    </source>
</evidence>
<dbReference type="InterPro" id="IPR000748">
    <property type="entry name" value="PsdUridine_synth_RsuA/RluB/E/F"/>
</dbReference>
<dbReference type="PROSITE" id="PS01149">
    <property type="entry name" value="PSI_RSU"/>
    <property type="match status" value="1"/>
</dbReference>
<dbReference type="InterPro" id="IPR020103">
    <property type="entry name" value="PsdUridine_synth_cat_dom_sf"/>
</dbReference>
<dbReference type="GO" id="GO:0140098">
    <property type="term" value="F:catalytic activity, acting on RNA"/>
    <property type="evidence" value="ECO:0007669"/>
    <property type="project" value="UniProtKB-ARBA"/>
</dbReference>
<evidence type="ECO:0000256" key="4">
    <source>
        <dbReference type="RuleBase" id="RU003887"/>
    </source>
</evidence>
<feature type="region of interest" description="Disordered" evidence="5">
    <location>
        <begin position="1"/>
        <end position="60"/>
    </location>
</feature>
<evidence type="ECO:0000256" key="5">
    <source>
        <dbReference type="SAM" id="MobiDB-lite"/>
    </source>
</evidence>
<dbReference type="InterPro" id="IPR050343">
    <property type="entry name" value="RsuA_PseudoU_synthase"/>
</dbReference>
<evidence type="ECO:0000256" key="1">
    <source>
        <dbReference type="ARBA" id="ARBA00008348"/>
    </source>
</evidence>
<dbReference type="InterPro" id="IPR006145">
    <property type="entry name" value="PsdUridine_synth_RsuA/RluA"/>
</dbReference>
<keyword evidence="3 4" id="KW-0413">Isomerase</keyword>
<dbReference type="Gene3D" id="3.30.70.580">
    <property type="entry name" value="Pseudouridine synthase I, catalytic domain, N-terminal subdomain"/>
    <property type="match status" value="1"/>
</dbReference>
<sequence length="235" mass="26575">MSSRSRSAFRSASSSQSPSHLKQQKHSGSVRSGASHRSKSHQRKTSSVKKTPTSPEHRKVIIFNKPYDTLSQFTDGQGRKTLADFIPIKEIYAAGRLDRDSEGLMILTNDGILQARLTQPTSKSPKTYWVQVEGNPTEDDLDKLRLGVELKDGPTLPAQVERIEEPNVWQRTPPVRFRANIPTTWLAITIIEGRNRQVRRMTAHIGYPTLRLIRYSMGNTTLGELQPGQWKEITM</sequence>
<dbReference type="GeneID" id="70583415"/>
<dbReference type="GO" id="GO:0009982">
    <property type="term" value="F:pseudouridine synthase activity"/>
    <property type="evidence" value="ECO:0007669"/>
    <property type="project" value="InterPro"/>
</dbReference>
<dbReference type="Proteomes" id="UP000190834">
    <property type="component" value="Unassembled WGS sequence"/>
</dbReference>
<protein>
    <recommendedName>
        <fullName evidence="4">Pseudouridine synthase</fullName>
        <ecNumber evidence="4">5.4.99.-</ecNumber>
    </recommendedName>
</protein>
<dbReference type="STRING" id="1123491.SAMN02745782_00364"/>
<dbReference type="InterPro" id="IPR020094">
    <property type="entry name" value="TruA/RsuA/RluB/E/F_N"/>
</dbReference>
<dbReference type="SUPFAM" id="SSF55120">
    <property type="entry name" value="Pseudouridine synthase"/>
    <property type="match status" value="1"/>
</dbReference>
<dbReference type="GO" id="GO:0001522">
    <property type="term" value="P:pseudouridine synthesis"/>
    <property type="evidence" value="ECO:0007669"/>
    <property type="project" value="InterPro"/>
</dbReference>
<dbReference type="PANTHER" id="PTHR47683:SF2">
    <property type="entry name" value="RNA-BINDING S4 DOMAIN-CONTAINING PROTEIN"/>
    <property type="match status" value="1"/>
</dbReference>
<dbReference type="AlphaFoldDB" id="A0A1T4KY50"/>
<dbReference type="InterPro" id="IPR042092">
    <property type="entry name" value="PsdUridine_s_RsuA/RluB/E/F_cat"/>
</dbReference>
<dbReference type="EC" id="5.4.99.-" evidence="4"/>
<reference evidence="8" key="1">
    <citation type="submission" date="2017-02" db="EMBL/GenBank/DDBJ databases">
        <authorList>
            <person name="Varghese N."/>
            <person name="Submissions S."/>
        </authorList>
    </citation>
    <scope>NUCLEOTIDE SEQUENCE [LARGE SCALE GENOMIC DNA]</scope>
    <source>
        <strain evidence="8">DSM 19608</strain>
    </source>
</reference>
<evidence type="ECO:0000313" key="8">
    <source>
        <dbReference type="Proteomes" id="UP000190834"/>
    </source>
</evidence>
<dbReference type="Gene3D" id="3.30.70.1560">
    <property type="entry name" value="Alpha-L RNA-binding motif"/>
    <property type="match status" value="1"/>
</dbReference>
<dbReference type="Pfam" id="PF00849">
    <property type="entry name" value="PseudoU_synth_2"/>
    <property type="match status" value="1"/>
</dbReference>